<dbReference type="Gene3D" id="6.20.250.60">
    <property type="match status" value="1"/>
</dbReference>
<organism evidence="10 11">
    <name type="scientific">Opisthorchis viverrini</name>
    <name type="common">Southeast Asian liver fluke</name>
    <dbReference type="NCBI Taxonomy" id="6198"/>
    <lineage>
        <taxon>Eukaryota</taxon>
        <taxon>Metazoa</taxon>
        <taxon>Spiralia</taxon>
        <taxon>Lophotrochozoa</taxon>
        <taxon>Platyhelminthes</taxon>
        <taxon>Trematoda</taxon>
        <taxon>Digenea</taxon>
        <taxon>Opisthorchiida</taxon>
        <taxon>Opisthorchiata</taxon>
        <taxon>Opisthorchiidae</taxon>
        <taxon>Opisthorchis</taxon>
    </lineage>
</organism>
<dbReference type="RefSeq" id="XP_009174022.1">
    <property type="nucleotide sequence ID" value="XM_009175758.1"/>
</dbReference>
<dbReference type="SUPFAM" id="SSF81296">
    <property type="entry name" value="E set domains"/>
    <property type="match status" value="1"/>
</dbReference>
<dbReference type="PANTHER" id="PTHR10343:SF84">
    <property type="entry name" value="5'-AMP-ACTIVATED PROTEIN KINASE SUBUNIT BETA-1"/>
    <property type="match status" value="1"/>
</dbReference>
<dbReference type="GO" id="GO:0007165">
    <property type="term" value="P:signal transduction"/>
    <property type="evidence" value="ECO:0007669"/>
    <property type="project" value="TreeGrafter"/>
</dbReference>
<feature type="region of interest" description="Disordered" evidence="8">
    <location>
        <begin position="93"/>
        <end position="115"/>
    </location>
</feature>
<accession>A0A074Z556</accession>
<comment type="similarity">
    <text evidence="1">Belongs to the 5'-AMP-activated protein kinase beta subunit family.</text>
</comment>
<dbReference type="SMART" id="SM01010">
    <property type="entry name" value="AMPKBI"/>
    <property type="match status" value="1"/>
</dbReference>
<evidence type="ECO:0000256" key="5">
    <source>
        <dbReference type="ARBA" id="ARBA00023098"/>
    </source>
</evidence>
<dbReference type="InterPro" id="IPR050827">
    <property type="entry name" value="CRP1_MDG1_kinase"/>
</dbReference>
<dbReference type="AlphaFoldDB" id="A0A074Z556"/>
<comment type="function">
    <text evidence="6">Non-catalytic subunit of AMP-activated protein kinase (AMPK), an energy sensor protein kinase that plays a key role in regulating cellular energy metabolism. In response to reduction of intracellular ATP levels, AMPK activates energy-producing pathways and inhibits energy-consuming processes: inhibits protein, carbohydrate and lipid biosynthesis, as well as cell growth and proliferation. AMPK acts via direct phosphorylation of metabolic enzymes, and by longer-term effects via phosphorylation of transcription regulators. Also acts as a regulator of cellular polarity by remodeling the actin cytoskeleton; probably by indirectly activating myosin. Beta non-catalytic subunit acts as a scaffold on which the AMPK complex assembles, via its C-terminus that bridges alpha (PRKAA1 or PRKAA2) and gamma subunits (PRKAG1, PRKAG2 or PRKAG3).</text>
</comment>
<dbReference type="EMBL" id="KL596910">
    <property type="protein sequence ID" value="KER22236.1"/>
    <property type="molecule type" value="Genomic_DNA"/>
</dbReference>
<dbReference type="Proteomes" id="UP000054324">
    <property type="component" value="Unassembled WGS sequence"/>
</dbReference>
<dbReference type="CDD" id="cd02859">
    <property type="entry name" value="E_set_AMPKbeta_like_N"/>
    <property type="match status" value="1"/>
</dbReference>
<protein>
    <recommendedName>
        <fullName evidence="7">5'-AMP-activated protein kinase subunit beta-1</fullName>
    </recommendedName>
</protein>
<dbReference type="InterPro" id="IPR032640">
    <property type="entry name" value="AMPK1_CBM"/>
</dbReference>
<evidence type="ECO:0000256" key="3">
    <source>
        <dbReference type="ARBA" id="ARBA00022553"/>
    </source>
</evidence>
<evidence type="ECO:0000256" key="8">
    <source>
        <dbReference type="SAM" id="MobiDB-lite"/>
    </source>
</evidence>
<dbReference type="Pfam" id="PF04739">
    <property type="entry name" value="AMPKBI"/>
    <property type="match status" value="1"/>
</dbReference>
<dbReference type="CTD" id="20323797"/>
<keyword evidence="2" id="KW-0444">Lipid biosynthesis</keyword>
<evidence type="ECO:0000259" key="9">
    <source>
        <dbReference type="SMART" id="SM01010"/>
    </source>
</evidence>
<feature type="region of interest" description="Disordered" evidence="8">
    <location>
        <begin position="387"/>
        <end position="442"/>
    </location>
</feature>
<feature type="region of interest" description="Disordered" evidence="8">
    <location>
        <begin position="192"/>
        <end position="239"/>
    </location>
</feature>
<evidence type="ECO:0000256" key="7">
    <source>
        <dbReference type="ARBA" id="ARBA00040010"/>
    </source>
</evidence>
<feature type="domain" description="Association with the SNF1 complex (ASC)" evidence="9">
    <location>
        <begin position="405"/>
        <end position="513"/>
    </location>
</feature>
<feature type="compositionally biased region" description="Polar residues" evidence="8">
    <location>
        <begin position="192"/>
        <end position="209"/>
    </location>
</feature>
<dbReference type="Gene3D" id="2.60.40.10">
    <property type="entry name" value="Immunoglobulins"/>
    <property type="match status" value="1"/>
</dbReference>
<dbReference type="FunFam" id="2.60.40.10:FF:000139">
    <property type="entry name" value="Protein kinase AMP-activated non-catalytic subunit beta 1"/>
    <property type="match status" value="1"/>
</dbReference>
<evidence type="ECO:0000256" key="1">
    <source>
        <dbReference type="ARBA" id="ARBA00010926"/>
    </source>
</evidence>
<evidence type="ECO:0000256" key="2">
    <source>
        <dbReference type="ARBA" id="ARBA00022516"/>
    </source>
</evidence>
<dbReference type="GO" id="GO:0006631">
    <property type="term" value="P:fatty acid metabolic process"/>
    <property type="evidence" value="ECO:0007669"/>
    <property type="project" value="UniProtKB-KW"/>
</dbReference>
<dbReference type="GO" id="GO:0005737">
    <property type="term" value="C:cytoplasm"/>
    <property type="evidence" value="ECO:0007669"/>
    <property type="project" value="TreeGrafter"/>
</dbReference>
<evidence type="ECO:0000256" key="4">
    <source>
        <dbReference type="ARBA" id="ARBA00022832"/>
    </source>
</evidence>
<dbReference type="Pfam" id="PF16561">
    <property type="entry name" value="AMPK1_CBM"/>
    <property type="match status" value="1"/>
</dbReference>
<dbReference type="InterPro" id="IPR006828">
    <property type="entry name" value="ASC_dom"/>
</dbReference>
<dbReference type="GO" id="GO:0019901">
    <property type="term" value="F:protein kinase binding"/>
    <property type="evidence" value="ECO:0007669"/>
    <property type="project" value="TreeGrafter"/>
</dbReference>
<dbReference type="InterPro" id="IPR037256">
    <property type="entry name" value="ASC_dom_sf"/>
</dbReference>
<dbReference type="SUPFAM" id="SSF160219">
    <property type="entry name" value="AMPKBI-like"/>
    <property type="match status" value="1"/>
</dbReference>
<dbReference type="GeneID" id="20323797"/>
<keyword evidence="11" id="KW-1185">Reference proteome</keyword>
<keyword evidence="5" id="KW-0443">Lipid metabolism</keyword>
<name>A0A074Z556_OPIVI</name>
<dbReference type="OrthoDB" id="531008at2759"/>
<keyword evidence="3" id="KW-0597">Phosphoprotein</keyword>
<keyword evidence="4" id="KW-0276">Fatty acid metabolism</keyword>
<reference evidence="10 11" key="1">
    <citation type="submission" date="2013-11" db="EMBL/GenBank/DDBJ databases">
        <title>Opisthorchis viverrini - life in the bile duct.</title>
        <authorList>
            <person name="Young N.D."/>
            <person name="Nagarajan N."/>
            <person name="Lin S.J."/>
            <person name="Korhonen P.K."/>
            <person name="Jex A.R."/>
            <person name="Hall R.S."/>
            <person name="Safavi-Hemami H."/>
            <person name="Kaewkong W."/>
            <person name="Bertrand D."/>
            <person name="Gao S."/>
            <person name="Seet Q."/>
            <person name="Wongkham S."/>
            <person name="Teh B.T."/>
            <person name="Wongkham C."/>
            <person name="Intapan P.M."/>
            <person name="Maleewong W."/>
            <person name="Yang X."/>
            <person name="Hu M."/>
            <person name="Wang Z."/>
            <person name="Hofmann A."/>
            <person name="Sternberg P.W."/>
            <person name="Tan P."/>
            <person name="Wang J."/>
            <person name="Gasser R.B."/>
        </authorList>
    </citation>
    <scope>NUCLEOTIDE SEQUENCE [LARGE SCALE GENOMIC DNA]</scope>
</reference>
<evidence type="ECO:0000313" key="11">
    <source>
        <dbReference type="Proteomes" id="UP000054324"/>
    </source>
</evidence>
<sequence>MPPKFFVFSELRACEMRRTLKGLQNSGVQIFVDEKLVDLECADDIILVLKERSRCSWTDCPESSGFLAYPLHPQSITVYIIYSHRKRYSQFKESSVTMGNTPAHHKRRLSGDGEYRLSGTTPTYVSVTIPPMKRRNMHSMTDLSKSAPPDYSEELVEPSPTAVRELLGVDRMAIDEATSMLRAASLRDSINNHPSLSKPATTSAATTDHQNLDPYPDELLRDNSLRKHRPASTGCPSPTDRRLFLAQSGASTCSSPVTVDRPTTLTHTFARPARRTAHQQRFNHQTPDSELKCPTVFRWDGGGKDIYISGTFNNWEKRIPMVKRNSGVYVIIDCTPGTHEYKYFIDGAWYHDPTKPTVDNGLGTKNNVVHVKFSDFDAIQALELDQANSRHRSSVMESSDPDSLGHSPPGNYGRYIPSHPSEFQRRSGSFGSPGPIAPGIGTLTQPPLLPPHLLQGILNMDTGVHCDPNLLPPPNHVIVNHLYALSIKDGVIVLSVITRYRQKFVSTVFYKPIQD</sequence>
<dbReference type="STRING" id="6198.A0A074Z556"/>
<dbReference type="KEGG" id="ovi:T265_09629"/>
<dbReference type="GO" id="GO:0031588">
    <property type="term" value="C:nucleotide-activated protein kinase complex"/>
    <property type="evidence" value="ECO:0007669"/>
    <property type="project" value="TreeGrafter"/>
</dbReference>
<dbReference type="PANTHER" id="PTHR10343">
    <property type="entry name" value="5'-AMP-ACTIVATED PROTEIN KINASE , BETA SUBUNIT"/>
    <property type="match status" value="1"/>
</dbReference>
<dbReference type="GO" id="GO:0005634">
    <property type="term" value="C:nucleus"/>
    <property type="evidence" value="ECO:0007669"/>
    <property type="project" value="TreeGrafter"/>
</dbReference>
<proteinExistence type="inferred from homology"/>
<evidence type="ECO:0000313" key="10">
    <source>
        <dbReference type="EMBL" id="KER22236.1"/>
    </source>
</evidence>
<dbReference type="InterPro" id="IPR013783">
    <property type="entry name" value="Ig-like_fold"/>
</dbReference>
<dbReference type="InterPro" id="IPR014756">
    <property type="entry name" value="Ig_E-set"/>
</dbReference>
<evidence type="ECO:0000256" key="6">
    <source>
        <dbReference type="ARBA" id="ARBA00025180"/>
    </source>
</evidence>
<gene>
    <name evidence="10" type="ORF">T265_09629</name>
</gene>